<evidence type="ECO:0000313" key="3">
    <source>
        <dbReference type="EMBL" id="GIX62512.1"/>
    </source>
</evidence>
<evidence type="ECO:0000313" key="4">
    <source>
        <dbReference type="Proteomes" id="UP001497744"/>
    </source>
</evidence>
<feature type="compositionally biased region" description="Low complexity" evidence="1">
    <location>
        <begin position="206"/>
        <end position="216"/>
    </location>
</feature>
<dbReference type="EMBL" id="BPLF01000002">
    <property type="protein sequence ID" value="GIX62512.1"/>
    <property type="molecule type" value="Genomic_DNA"/>
</dbReference>
<dbReference type="InterPro" id="IPR024751">
    <property type="entry name" value="VESA1"/>
</dbReference>
<dbReference type="Pfam" id="PF12785">
    <property type="entry name" value="VESA1_N"/>
    <property type="match status" value="1"/>
</dbReference>
<name>A0AAV4LQJ4_BABCB</name>
<dbReference type="AlphaFoldDB" id="A0AAV4LQJ4"/>
<sequence>MTGKDGGGGDSSGTKDLASAVEKLLKDVKASSPGLRSTFQNISQAFKSENNNGLINTLGEWLKVFKEGIQESSASKKNVYFELNDSDLIQTVPNAAKIFLGCVPLCFYGLSYLYWRCSLGYLNGGWKTLQLTFKGVGDPALKNYMVGMGYKASELSGIIGQTVVQNVMKDKFEDFKEGISTAGKAASDRSEKEKKAKEKLYPLTSPPAKTASSPPAKATYPEFLTRLSDDASSKISTQITNSAQSHALSILYHISYLYFRGRHIMLSKLPDFKPRPPSTIREMLYFLAALPFSPKHDTLNTHISNHFDSLVPTPLGDTDAERMIPVADSSKSYNHNSPGDTLSAANLKEHLITTCTLSGGVLGIIQGTIESENSDEPWLYNLYSNSQFRFQYPAGTPLFKAIANYAYALHFQLTFLYKQCGSAYSRSCGWQACKYGADINASENSTSHICEGFTCTDLSICKHGHNNHRSGSSCNHNNGGAGKKCGTSGSNSPLQAFLTDKLIGFCLSDQPYPSSPNHLANHPTGAMCHVKMGFVSKTLLKDAGTGNHIYSALSTFCGDAYGPLPQLSEKLGCLTKRVPRTLGDVFGFLWQLTGQMFNKPQLVGKLRDALLSHPNSVDDFINKLKSSLKQISPQLSPEQNGIVKSLNTMAPAIPFLYQLFRVNTDDFLPVTLFNLAQHCHKVENSNGSFKILHNNSSSSSFTSSHNCSSSPNDLWSLYQPVSAAPTGRGVTDSQSACRGKDCGPYLSPLTHSDSATYVPSHASADLSWLAYLTDDCYEWFQNLLDEFKNIDCSKTGCRTSSSGTCSCPKGQHGSGSPQCSCQSVVQCGGVLPLLYRHGFQFMDAKDLKNNTKACTQFDSQLSKVLSPDAPLAKLLESIDSFLYMFRLYFFYNLSSFWLCCFLILLHFIFYGIDVLHVKSHVHFSSSHGIPPIGLLTTGKAPALTKLTYYMP</sequence>
<reference evidence="3 4" key="1">
    <citation type="submission" date="2021-06" db="EMBL/GenBank/DDBJ databases">
        <title>Genome sequence of Babesia caballi.</title>
        <authorList>
            <person name="Yamagishi J."/>
            <person name="Kidaka T."/>
            <person name="Ochi A."/>
        </authorList>
    </citation>
    <scope>NUCLEOTIDE SEQUENCE [LARGE SCALE GENOMIC DNA]</scope>
    <source>
        <strain evidence="3">USDA-D6B2</strain>
    </source>
</reference>
<feature type="compositionally biased region" description="Basic and acidic residues" evidence="1">
    <location>
        <begin position="186"/>
        <end position="200"/>
    </location>
</feature>
<accession>A0AAV4LQJ4</accession>
<proteinExistence type="predicted"/>
<gene>
    <name evidence="3" type="ORF">BcabD6B2_19470</name>
</gene>
<comment type="caution">
    <text evidence="3">The sequence shown here is derived from an EMBL/GenBank/DDBJ whole genome shotgun (WGS) entry which is preliminary data.</text>
</comment>
<evidence type="ECO:0000256" key="1">
    <source>
        <dbReference type="SAM" id="MobiDB-lite"/>
    </source>
</evidence>
<evidence type="ECO:0000256" key="2">
    <source>
        <dbReference type="SAM" id="Phobius"/>
    </source>
</evidence>
<dbReference type="Proteomes" id="UP001497744">
    <property type="component" value="Unassembled WGS sequence"/>
</dbReference>
<keyword evidence="2" id="KW-1133">Transmembrane helix</keyword>
<keyword evidence="4" id="KW-1185">Reference proteome</keyword>
<keyword evidence="2" id="KW-0472">Membrane</keyword>
<dbReference type="GeneID" id="94193993"/>
<keyword evidence="2" id="KW-0812">Transmembrane</keyword>
<feature type="region of interest" description="Disordered" evidence="1">
    <location>
        <begin position="183"/>
        <end position="216"/>
    </location>
</feature>
<dbReference type="RefSeq" id="XP_067714581.1">
    <property type="nucleotide sequence ID" value="XM_067858480.1"/>
</dbReference>
<feature type="transmembrane region" description="Helical" evidence="2">
    <location>
        <begin position="888"/>
        <end position="912"/>
    </location>
</feature>
<organism evidence="3 4">
    <name type="scientific">Babesia caballi</name>
    <dbReference type="NCBI Taxonomy" id="5871"/>
    <lineage>
        <taxon>Eukaryota</taxon>
        <taxon>Sar</taxon>
        <taxon>Alveolata</taxon>
        <taxon>Apicomplexa</taxon>
        <taxon>Aconoidasida</taxon>
        <taxon>Piroplasmida</taxon>
        <taxon>Babesiidae</taxon>
        <taxon>Babesia</taxon>
    </lineage>
</organism>
<protein>
    <submittedName>
        <fullName evidence="3">Variant erythrocyte surface antigen-1 family protein</fullName>
    </submittedName>
</protein>